<protein>
    <recommendedName>
        <fullName evidence="5">Signal peptidase I</fullName>
        <ecNumber evidence="5">3.4.21.89</ecNumber>
    </recommendedName>
</protein>
<dbReference type="EMBL" id="MFJL01000008">
    <property type="protein sequence ID" value="OGG16723.1"/>
    <property type="molecule type" value="Genomic_DNA"/>
</dbReference>
<comment type="caution">
    <text evidence="8">The sequence shown here is derived from an EMBL/GenBank/DDBJ whole genome shotgun (WGS) entry which is preliminary data.</text>
</comment>
<dbReference type="InterPro" id="IPR019533">
    <property type="entry name" value="Peptidase_S26"/>
</dbReference>
<accession>A0A1F5ZWI4</accession>
<dbReference type="NCBIfam" id="TIGR02228">
    <property type="entry name" value="sigpep_I_arch"/>
    <property type="match status" value="1"/>
</dbReference>
<dbReference type="SUPFAM" id="SSF51306">
    <property type="entry name" value="LexA/Signal peptidase"/>
    <property type="match status" value="1"/>
</dbReference>
<evidence type="ECO:0000256" key="3">
    <source>
        <dbReference type="ARBA" id="ARBA00022989"/>
    </source>
</evidence>
<evidence type="ECO:0000256" key="2">
    <source>
        <dbReference type="ARBA" id="ARBA00022692"/>
    </source>
</evidence>
<evidence type="ECO:0000313" key="9">
    <source>
        <dbReference type="Proteomes" id="UP000176923"/>
    </source>
</evidence>
<reference evidence="8 9" key="1">
    <citation type="journal article" date="2016" name="Nat. Commun.">
        <title>Thousands of microbial genomes shed light on interconnected biogeochemical processes in an aquifer system.</title>
        <authorList>
            <person name="Anantharaman K."/>
            <person name="Brown C.T."/>
            <person name="Hug L.A."/>
            <person name="Sharon I."/>
            <person name="Castelle C.J."/>
            <person name="Probst A.J."/>
            <person name="Thomas B.C."/>
            <person name="Singh A."/>
            <person name="Wilkins M.J."/>
            <person name="Karaoz U."/>
            <person name="Brodie E.L."/>
            <person name="Williams K.H."/>
            <person name="Hubbard S.S."/>
            <person name="Banfield J.F."/>
        </authorList>
    </citation>
    <scope>NUCLEOTIDE SEQUENCE [LARGE SCALE GENOMIC DNA]</scope>
</reference>
<evidence type="ECO:0000256" key="6">
    <source>
        <dbReference type="SAM" id="Phobius"/>
    </source>
</evidence>
<dbReference type="EC" id="3.4.21.89" evidence="5"/>
<keyword evidence="2 6" id="KW-0812">Transmembrane</keyword>
<evidence type="ECO:0000256" key="5">
    <source>
        <dbReference type="NCBIfam" id="TIGR02228"/>
    </source>
</evidence>
<feature type="transmembrane region" description="Helical" evidence="6">
    <location>
        <begin position="202"/>
        <end position="223"/>
    </location>
</feature>
<evidence type="ECO:0000313" key="8">
    <source>
        <dbReference type="EMBL" id="OGG16723.1"/>
    </source>
</evidence>
<dbReference type="GO" id="GO:0004252">
    <property type="term" value="F:serine-type endopeptidase activity"/>
    <property type="evidence" value="ECO:0007669"/>
    <property type="project" value="UniProtKB-UniRule"/>
</dbReference>
<dbReference type="InterPro" id="IPR036286">
    <property type="entry name" value="LexA/Signal_pep-like_sf"/>
</dbReference>
<dbReference type="AlphaFoldDB" id="A0A1F5ZWI4"/>
<dbReference type="Gene3D" id="2.10.109.10">
    <property type="entry name" value="Umud Fragment, subunit A"/>
    <property type="match status" value="1"/>
</dbReference>
<dbReference type="PANTHER" id="PTHR10806">
    <property type="entry name" value="SIGNAL PEPTIDASE COMPLEX CATALYTIC SUBUNIT SEC11"/>
    <property type="match status" value="1"/>
</dbReference>
<keyword evidence="3 6" id="KW-1133">Transmembrane helix</keyword>
<keyword evidence="4 6" id="KW-0472">Membrane</keyword>
<sequence>MGNEVHKKEWIPIPLKLKIFVDIAEWIVFVLLILIFLIMLSPLLPTNKLFQTFIVPSGSMEPTVRVGSIAVIKGISPNTLKKGDIIAFTNPEDSKKVILHRINEAIITSGHQSFKTKGDSNKTPDTWTVSESIVKGKMILSFPYLGFIGTQVKTPIGFILLVILPALILVLLQIKRVKEGIEEEVVRRTQKTVSSISNFEKILIFLFVSSSLLITGTGVKYGYARFLSLDKITGVSFSMADFAKPSCNLILERGSKHFRFVLHRIKRYKRFHYVITYDTNGRREGISGTRDIDNQDDFESEDTTLGTCSTGDTCVFDKNIHNIHLQVDLIDSNLHSLSISDSQ</sequence>
<feature type="domain" description="Peptidase S26" evidence="7">
    <location>
        <begin position="25"/>
        <end position="102"/>
    </location>
</feature>
<evidence type="ECO:0000256" key="4">
    <source>
        <dbReference type="ARBA" id="ARBA00023136"/>
    </source>
</evidence>
<organism evidence="8 9">
    <name type="scientific">Candidatus Gottesmanbacteria bacterium RIFCSPHIGHO2_02_FULL_39_11</name>
    <dbReference type="NCBI Taxonomy" id="1798382"/>
    <lineage>
        <taxon>Bacteria</taxon>
        <taxon>Candidatus Gottesmaniibacteriota</taxon>
    </lineage>
</organism>
<dbReference type="Pfam" id="PF10502">
    <property type="entry name" value="Peptidase_S26"/>
    <property type="match status" value="1"/>
</dbReference>
<dbReference type="GO" id="GO:0006465">
    <property type="term" value="P:signal peptide processing"/>
    <property type="evidence" value="ECO:0007669"/>
    <property type="project" value="UniProtKB-UniRule"/>
</dbReference>
<gene>
    <name evidence="8" type="ORF">A3D77_04775</name>
</gene>
<feature type="transmembrane region" description="Helical" evidence="6">
    <location>
        <begin position="23"/>
        <end position="44"/>
    </location>
</feature>
<dbReference type="STRING" id="1798382.A3D77_04775"/>
<evidence type="ECO:0000259" key="7">
    <source>
        <dbReference type="Pfam" id="PF10502"/>
    </source>
</evidence>
<proteinExistence type="predicted"/>
<dbReference type="InterPro" id="IPR001733">
    <property type="entry name" value="Peptidase_S26B"/>
</dbReference>
<name>A0A1F5ZWI4_9BACT</name>
<evidence type="ECO:0000256" key="1">
    <source>
        <dbReference type="ARBA" id="ARBA00004370"/>
    </source>
</evidence>
<dbReference type="GO" id="GO:0009003">
    <property type="term" value="F:signal peptidase activity"/>
    <property type="evidence" value="ECO:0007669"/>
    <property type="project" value="UniProtKB-EC"/>
</dbReference>
<dbReference type="Proteomes" id="UP000176923">
    <property type="component" value="Unassembled WGS sequence"/>
</dbReference>
<comment type="subcellular location">
    <subcellularLocation>
        <location evidence="1">Membrane</location>
    </subcellularLocation>
</comment>
<dbReference type="PANTHER" id="PTHR10806:SF6">
    <property type="entry name" value="SIGNAL PEPTIDASE COMPLEX CATALYTIC SUBUNIT SEC11"/>
    <property type="match status" value="1"/>
</dbReference>
<dbReference type="CDD" id="cd06530">
    <property type="entry name" value="S26_SPase_I"/>
    <property type="match status" value="1"/>
</dbReference>
<dbReference type="GO" id="GO:0016020">
    <property type="term" value="C:membrane"/>
    <property type="evidence" value="ECO:0007669"/>
    <property type="project" value="UniProtKB-SubCell"/>
</dbReference>
<feature type="transmembrane region" description="Helical" evidence="6">
    <location>
        <begin position="156"/>
        <end position="174"/>
    </location>
</feature>